<feature type="non-terminal residue" evidence="1">
    <location>
        <position position="1"/>
    </location>
</feature>
<protein>
    <submittedName>
        <fullName evidence="1">Uncharacterized protein</fullName>
    </submittedName>
</protein>
<dbReference type="AlphaFoldDB" id="A0A371FHU1"/>
<gene>
    <name evidence="1" type="ORF">CR513_41931</name>
</gene>
<keyword evidence="2" id="KW-1185">Reference proteome</keyword>
<dbReference type="OrthoDB" id="1741700at2759"/>
<comment type="caution">
    <text evidence="1">The sequence shown here is derived from an EMBL/GenBank/DDBJ whole genome shotgun (WGS) entry which is preliminary data.</text>
</comment>
<dbReference type="Proteomes" id="UP000257109">
    <property type="component" value="Unassembled WGS sequence"/>
</dbReference>
<evidence type="ECO:0000313" key="1">
    <source>
        <dbReference type="EMBL" id="RDX77862.1"/>
    </source>
</evidence>
<evidence type="ECO:0000313" key="2">
    <source>
        <dbReference type="Proteomes" id="UP000257109"/>
    </source>
</evidence>
<proteinExistence type="predicted"/>
<organism evidence="1 2">
    <name type="scientific">Mucuna pruriens</name>
    <name type="common">Velvet bean</name>
    <name type="synonym">Dolichos pruriens</name>
    <dbReference type="NCBI Taxonomy" id="157652"/>
    <lineage>
        <taxon>Eukaryota</taxon>
        <taxon>Viridiplantae</taxon>
        <taxon>Streptophyta</taxon>
        <taxon>Embryophyta</taxon>
        <taxon>Tracheophyta</taxon>
        <taxon>Spermatophyta</taxon>
        <taxon>Magnoliopsida</taxon>
        <taxon>eudicotyledons</taxon>
        <taxon>Gunneridae</taxon>
        <taxon>Pentapetalae</taxon>
        <taxon>rosids</taxon>
        <taxon>fabids</taxon>
        <taxon>Fabales</taxon>
        <taxon>Fabaceae</taxon>
        <taxon>Papilionoideae</taxon>
        <taxon>50 kb inversion clade</taxon>
        <taxon>NPAAA clade</taxon>
        <taxon>indigoferoid/millettioid clade</taxon>
        <taxon>Phaseoleae</taxon>
        <taxon>Mucuna</taxon>
    </lineage>
</organism>
<dbReference type="EMBL" id="QJKJ01009044">
    <property type="protein sequence ID" value="RDX77862.1"/>
    <property type="molecule type" value="Genomic_DNA"/>
</dbReference>
<accession>A0A371FHU1</accession>
<reference evidence="1" key="1">
    <citation type="submission" date="2018-05" db="EMBL/GenBank/DDBJ databases">
        <title>Draft genome of Mucuna pruriens seed.</title>
        <authorList>
            <person name="Nnadi N.E."/>
            <person name="Vos R."/>
            <person name="Hasami M.H."/>
            <person name="Devisetty U.K."/>
            <person name="Aguiy J.C."/>
        </authorList>
    </citation>
    <scope>NUCLEOTIDE SEQUENCE [LARGE SCALE GENOMIC DNA]</scope>
    <source>
        <strain evidence="1">JCA_2017</strain>
    </source>
</reference>
<name>A0A371FHU1_MUCPR</name>
<sequence length="187" mass="21697">MAYDQASQERKLRLQELDELILRKEFRVGQKVLLFHSRLKLIVGKLRSKWDRPFVVTSIFPYSVVEVRDEAKNCMFKVNGHQLKPNYEDTRNPRIACPSVNAEFEPEADLQVQQPARVPLPFPARTVLTRRSKTDADLLKLFRRVPKYAKFLKELCIHKRKKLKGGVDTGGIMSVLTKHEDVIAELQ</sequence>